<accession>A0ACC1SHD2</accession>
<sequence>MSRLQNVAIAGASGNIGKVVVKELLASGFNITALQRPTSTATFPGGVNIKRVVHDSFDSWRVALEGQDAVISFLVPPATHYQNLAAEAAVAAKVKRFIPSEWGMNTTILDDTTFGKLLSDKTSTQDYLYKLSTENEFFSWTGISTGLWFDWGLEHISLGFDKSTRTAEIADSGVEKFQTSNLGFVAKVVAAVLNNPAQTCDKYITMASFNISQMEILALAEKVSGEKWTVRSYKVDDAQRAAEDALAKGDLDAAFYPLLHGRLLRDGAGLALLPCQNFATSALGLQEEDPIDAIKAWLSV</sequence>
<gene>
    <name evidence="1" type="ORF">NM208_g5403</name>
</gene>
<comment type="caution">
    <text evidence="1">The sequence shown here is derived from an EMBL/GenBank/DDBJ whole genome shotgun (WGS) entry which is preliminary data.</text>
</comment>
<evidence type="ECO:0000313" key="2">
    <source>
        <dbReference type="Proteomes" id="UP001148629"/>
    </source>
</evidence>
<proteinExistence type="predicted"/>
<protein>
    <submittedName>
        <fullName evidence="1">Uncharacterized protein</fullName>
    </submittedName>
</protein>
<reference evidence="1" key="1">
    <citation type="submission" date="2022-08" db="EMBL/GenBank/DDBJ databases">
        <title>Genome Sequence of Fusarium decemcellulare.</title>
        <authorList>
            <person name="Buettner E."/>
        </authorList>
    </citation>
    <scope>NUCLEOTIDE SEQUENCE</scope>
    <source>
        <strain evidence="1">Babe19</strain>
    </source>
</reference>
<dbReference type="EMBL" id="JANRMS010000449">
    <property type="protein sequence ID" value="KAJ3539658.1"/>
    <property type="molecule type" value="Genomic_DNA"/>
</dbReference>
<dbReference type="Proteomes" id="UP001148629">
    <property type="component" value="Unassembled WGS sequence"/>
</dbReference>
<keyword evidence="2" id="KW-1185">Reference proteome</keyword>
<evidence type="ECO:0000313" key="1">
    <source>
        <dbReference type="EMBL" id="KAJ3539658.1"/>
    </source>
</evidence>
<organism evidence="1 2">
    <name type="scientific">Fusarium decemcellulare</name>
    <dbReference type="NCBI Taxonomy" id="57161"/>
    <lineage>
        <taxon>Eukaryota</taxon>
        <taxon>Fungi</taxon>
        <taxon>Dikarya</taxon>
        <taxon>Ascomycota</taxon>
        <taxon>Pezizomycotina</taxon>
        <taxon>Sordariomycetes</taxon>
        <taxon>Hypocreomycetidae</taxon>
        <taxon>Hypocreales</taxon>
        <taxon>Nectriaceae</taxon>
        <taxon>Fusarium</taxon>
        <taxon>Fusarium decemcellulare species complex</taxon>
    </lineage>
</organism>
<name>A0ACC1SHD2_9HYPO</name>